<dbReference type="Gene3D" id="1.20.5.170">
    <property type="match status" value="1"/>
</dbReference>
<dbReference type="AlphaFoldDB" id="A0A402TMY4"/>
<sequence length="80" mass="9234">MSSRRSQASHDEFSLDSRVARIESDISYLKRDVAELKADVKDMRNIDIKDIRKEMNRNFFYLLGALVGLAGVMAKGFHWL</sequence>
<evidence type="ECO:0008006" key="3">
    <source>
        <dbReference type="Google" id="ProtNLM"/>
    </source>
</evidence>
<evidence type="ECO:0000256" key="1">
    <source>
        <dbReference type="SAM" id="Phobius"/>
    </source>
</evidence>
<comment type="caution">
    <text evidence="2">The sequence shown here is derived from an EMBL/GenBank/DDBJ whole genome shotgun (WGS) entry which is preliminary data.</text>
</comment>
<accession>A0A402TMY4</accession>
<proteinExistence type="predicted"/>
<keyword evidence="1" id="KW-0472">Membrane</keyword>
<keyword evidence="1" id="KW-1133">Transmembrane helix</keyword>
<keyword evidence="1" id="KW-0812">Transmembrane</keyword>
<dbReference type="Proteomes" id="UP000839515">
    <property type="component" value="Unassembled WGS sequence"/>
</dbReference>
<feature type="transmembrane region" description="Helical" evidence="1">
    <location>
        <begin position="59"/>
        <end position="79"/>
    </location>
</feature>
<dbReference type="EMBL" id="RSTU01000016">
    <property type="protein sequence ID" value="MIT92356.1"/>
    <property type="molecule type" value="Genomic_DNA"/>
</dbReference>
<protein>
    <recommendedName>
        <fullName evidence="3">Hemolysin XhlA</fullName>
    </recommendedName>
</protein>
<evidence type="ECO:0000313" key="2">
    <source>
        <dbReference type="EMBL" id="MIT92356.1"/>
    </source>
</evidence>
<reference evidence="2" key="1">
    <citation type="submission" date="2018-08" db="EMBL/GenBank/DDBJ databases">
        <authorList>
            <consortium name="GenomeTrakr network: Whole genome sequencing for foodborne pathogen traceback"/>
        </authorList>
    </citation>
    <scope>NUCLEOTIDE SEQUENCE [LARGE SCALE GENOMIC DNA]</scope>
    <source>
        <strain evidence="2">CFSAN034428</strain>
    </source>
</reference>
<name>A0A402TMY4_SALER</name>
<gene>
    <name evidence="2" type="ORF">ATP91_19010</name>
</gene>
<organism evidence="2">
    <name type="scientific">Salmonella enterica</name>
    <name type="common">Salmonella choleraesuis</name>
    <dbReference type="NCBI Taxonomy" id="28901"/>
    <lineage>
        <taxon>Bacteria</taxon>
        <taxon>Pseudomonadati</taxon>
        <taxon>Pseudomonadota</taxon>
        <taxon>Gammaproteobacteria</taxon>
        <taxon>Enterobacterales</taxon>
        <taxon>Enterobacteriaceae</taxon>
        <taxon>Salmonella</taxon>
    </lineage>
</organism>